<evidence type="ECO:0000313" key="2">
    <source>
        <dbReference type="Proteomes" id="UP000678393"/>
    </source>
</evidence>
<gene>
    <name evidence="1" type="ORF">CUNI_LOCUS1397</name>
</gene>
<protein>
    <submittedName>
        <fullName evidence="1">Uncharacterized protein</fullName>
    </submittedName>
</protein>
<name>A0A8S3YF16_9EUPU</name>
<organism evidence="1 2">
    <name type="scientific">Candidula unifasciata</name>
    <dbReference type="NCBI Taxonomy" id="100452"/>
    <lineage>
        <taxon>Eukaryota</taxon>
        <taxon>Metazoa</taxon>
        <taxon>Spiralia</taxon>
        <taxon>Lophotrochozoa</taxon>
        <taxon>Mollusca</taxon>
        <taxon>Gastropoda</taxon>
        <taxon>Heterobranchia</taxon>
        <taxon>Euthyneura</taxon>
        <taxon>Panpulmonata</taxon>
        <taxon>Eupulmonata</taxon>
        <taxon>Stylommatophora</taxon>
        <taxon>Helicina</taxon>
        <taxon>Helicoidea</taxon>
        <taxon>Geomitridae</taxon>
        <taxon>Candidula</taxon>
    </lineage>
</organism>
<comment type="caution">
    <text evidence="1">The sequence shown here is derived from an EMBL/GenBank/DDBJ whole genome shotgun (WGS) entry which is preliminary data.</text>
</comment>
<dbReference type="AlphaFoldDB" id="A0A8S3YF16"/>
<reference evidence="1" key="1">
    <citation type="submission" date="2021-04" db="EMBL/GenBank/DDBJ databases">
        <authorList>
            <consortium name="Molecular Ecology Group"/>
        </authorList>
    </citation>
    <scope>NUCLEOTIDE SEQUENCE</scope>
</reference>
<sequence length="57" mass="6532">EFTAKEVSEFLQSETKEIQEKISDRMNRAAQAMYSQIHEIMTAKTLIDGRRSGKLDA</sequence>
<accession>A0A8S3YF16</accession>
<dbReference type="EMBL" id="CAJHNH020000170">
    <property type="protein sequence ID" value="CAG5115839.1"/>
    <property type="molecule type" value="Genomic_DNA"/>
</dbReference>
<dbReference type="Proteomes" id="UP000678393">
    <property type="component" value="Unassembled WGS sequence"/>
</dbReference>
<feature type="non-terminal residue" evidence="1">
    <location>
        <position position="1"/>
    </location>
</feature>
<keyword evidence="2" id="KW-1185">Reference proteome</keyword>
<evidence type="ECO:0000313" key="1">
    <source>
        <dbReference type="EMBL" id="CAG5115839.1"/>
    </source>
</evidence>
<proteinExistence type="predicted"/>